<feature type="compositionally biased region" description="Acidic residues" evidence="1">
    <location>
        <begin position="202"/>
        <end position="211"/>
    </location>
</feature>
<dbReference type="RefSeq" id="XP_041287641.1">
    <property type="nucleotide sequence ID" value="XM_041434197.1"/>
</dbReference>
<evidence type="ECO:0000313" key="2">
    <source>
        <dbReference type="EMBL" id="KAG2094828.1"/>
    </source>
</evidence>
<dbReference type="GeneID" id="64696456"/>
<name>A0A9P7EXL8_9AGAM</name>
<keyword evidence="3" id="KW-1185">Reference proteome</keyword>
<protein>
    <submittedName>
        <fullName evidence="2">Uncharacterized protein</fullName>
    </submittedName>
</protein>
<feature type="compositionally biased region" description="Basic and acidic residues" evidence="1">
    <location>
        <begin position="219"/>
        <end position="228"/>
    </location>
</feature>
<organism evidence="2 3">
    <name type="scientific">Suillus discolor</name>
    <dbReference type="NCBI Taxonomy" id="1912936"/>
    <lineage>
        <taxon>Eukaryota</taxon>
        <taxon>Fungi</taxon>
        <taxon>Dikarya</taxon>
        <taxon>Basidiomycota</taxon>
        <taxon>Agaricomycotina</taxon>
        <taxon>Agaricomycetes</taxon>
        <taxon>Agaricomycetidae</taxon>
        <taxon>Boletales</taxon>
        <taxon>Suillineae</taxon>
        <taxon>Suillaceae</taxon>
        <taxon>Suillus</taxon>
    </lineage>
</organism>
<proteinExistence type="predicted"/>
<dbReference type="EMBL" id="JABBWM010000077">
    <property type="protein sequence ID" value="KAG2094828.1"/>
    <property type="molecule type" value="Genomic_DNA"/>
</dbReference>
<dbReference type="Proteomes" id="UP000823399">
    <property type="component" value="Unassembled WGS sequence"/>
</dbReference>
<comment type="caution">
    <text evidence="2">The sequence shown here is derived from an EMBL/GenBank/DDBJ whole genome shotgun (WGS) entry which is preliminary data.</text>
</comment>
<dbReference type="OrthoDB" id="3240105at2759"/>
<dbReference type="AlphaFoldDB" id="A0A9P7EXL8"/>
<accession>A0A9P7EXL8</accession>
<reference evidence="2" key="1">
    <citation type="journal article" date="2020" name="New Phytol.">
        <title>Comparative genomics reveals dynamic genome evolution in host specialist ectomycorrhizal fungi.</title>
        <authorList>
            <person name="Lofgren L.A."/>
            <person name="Nguyen N.H."/>
            <person name="Vilgalys R."/>
            <person name="Ruytinx J."/>
            <person name="Liao H.L."/>
            <person name="Branco S."/>
            <person name="Kuo A."/>
            <person name="LaButti K."/>
            <person name="Lipzen A."/>
            <person name="Andreopoulos W."/>
            <person name="Pangilinan J."/>
            <person name="Riley R."/>
            <person name="Hundley H."/>
            <person name="Na H."/>
            <person name="Barry K."/>
            <person name="Grigoriev I.V."/>
            <person name="Stajich J.E."/>
            <person name="Kennedy P.G."/>
        </authorList>
    </citation>
    <scope>NUCLEOTIDE SEQUENCE</scope>
    <source>
        <strain evidence="2">FC423</strain>
    </source>
</reference>
<sequence length="307" mass="33723">MDVRPVRTSLNRSEPIIRVAGSKDTHCRHISKFAGKIITGTILTGAIITDTIDRNRHCITNTIDRNEYSHLILALRRTSAKNKRVGYMQVNANGILKDASEIEWYHDPDNDMPISPHPESSSKALPPGPHTLDSFVGSHRMPATVVAGSRRSGRPIKPSAKVREAASSAIPAKRSGTTTMPPATKRPLVSATSSSTIGDNDGGGDDDDGDKDESFVADSGDKEAKEAEAEAEEAYQQIKAFGDADRDVRKSLKKDKWTADLRLIFTEEKGHKNTHTSESEDGWWCNVCKYVLLPIFKRLFTNLPSVS</sequence>
<evidence type="ECO:0000256" key="1">
    <source>
        <dbReference type="SAM" id="MobiDB-lite"/>
    </source>
</evidence>
<evidence type="ECO:0000313" key="3">
    <source>
        <dbReference type="Proteomes" id="UP000823399"/>
    </source>
</evidence>
<gene>
    <name evidence="2" type="ORF">F5147DRAFT_657036</name>
</gene>
<feature type="region of interest" description="Disordered" evidence="1">
    <location>
        <begin position="107"/>
        <end position="231"/>
    </location>
</feature>